<evidence type="ECO:0000313" key="3">
    <source>
        <dbReference type="EMBL" id="CAH1402810.1"/>
    </source>
</evidence>
<feature type="compositionally biased region" description="Basic and acidic residues" evidence="1">
    <location>
        <begin position="309"/>
        <end position="320"/>
    </location>
</feature>
<evidence type="ECO:0000256" key="1">
    <source>
        <dbReference type="SAM" id="MobiDB-lite"/>
    </source>
</evidence>
<dbReference type="AlphaFoldDB" id="A0A9P0HHV9"/>
<dbReference type="Proteomes" id="UP001152798">
    <property type="component" value="Chromosome 5"/>
</dbReference>
<feature type="compositionally biased region" description="Low complexity" evidence="1">
    <location>
        <begin position="290"/>
        <end position="307"/>
    </location>
</feature>
<dbReference type="EMBL" id="OV725081">
    <property type="protein sequence ID" value="CAH1402810.1"/>
    <property type="molecule type" value="Genomic_DNA"/>
</dbReference>
<proteinExistence type="predicted"/>
<evidence type="ECO:0000313" key="4">
    <source>
        <dbReference type="Proteomes" id="UP001152798"/>
    </source>
</evidence>
<feature type="region of interest" description="Disordered" evidence="1">
    <location>
        <begin position="276"/>
        <end position="320"/>
    </location>
</feature>
<dbReference type="PANTHER" id="PTHR21505">
    <property type="entry name" value="MADF DOMAIN-CONTAINING PROTEIN-RELATED"/>
    <property type="match status" value="1"/>
</dbReference>
<evidence type="ECO:0000259" key="2">
    <source>
        <dbReference type="PROSITE" id="PS51029"/>
    </source>
</evidence>
<gene>
    <name evidence="3" type="ORF">NEZAVI_LOCUS11545</name>
</gene>
<feature type="domain" description="MADF" evidence="2">
    <location>
        <begin position="48"/>
        <end position="146"/>
    </location>
</feature>
<protein>
    <recommendedName>
        <fullName evidence="2">MADF domain-containing protein</fullName>
    </recommendedName>
</protein>
<sequence>MTSIKDLNASVMRSYRARLAARSLASGFQAGSECLASRGGKSTAGWGRDASCQTNRPCLWNGESEDYTNSNKRQRAWEDLVKFSKKINPSADVSWVKKKVHTIRGSFRKEMKKVTLSSNSLDGEDGLYKPKLWYYEHLLFTKGKEKQRKSKNSVEEREEELVEDSSNVSVEYAFPVENMIFAKDNLKKRKITWENDEADEQTDDIPSLLRKASLALDSKDDEYDSHGKTIAAKLRRIASANYDQFLMADNLLNQVLFKGLKNQLTVSTTITDANRRWPVQHNPVENQTGSSPSSMYSMQSPSSPAAQDVDSHAAEVEEGS</sequence>
<dbReference type="PANTHER" id="PTHR21505:SF8">
    <property type="entry name" value="DPT-YFP REPRESSOR BY OVEREXPRESSION, ISOFORM D-RELATED"/>
    <property type="match status" value="1"/>
</dbReference>
<dbReference type="Pfam" id="PF10545">
    <property type="entry name" value="MADF_DNA_bdg"/>
    <property type="match status" value="1"/>
</dbReference>
<dbReference type="OrthoDB" id="6629425at2759"/>
<reference evidence="3" key="1">
    <citation type="submission" date="2022-01" db="EMBL/GenBank/DDBJ databases">
        <authorList>
            <person name="King R."/>
        </authorList>
    </citation>
    <scope>NUCLEOTIDE SEQUENCE</scope>
</reference>
<keyword evidence="4" id="KW-1185">Reference proteome</keyword>
<dbReference type="InterPro" id="IPR006578">
    <property type="entry name" value="MADF-dom"/>
</dbReference>
<dbReference type="SMART" id="SM00595">
    <property type="entry name" value="MADF"/>
    <property type="match status" value="1"/>
</dbReference>
<dbReference type="PROSITE" id="PS51029">
    <property type="entry name" value="MADF"/>
    <property type="match status" value="1"/>
</dbReference>
<organism evidence="3 4">
    <name type="scientific">Nezara viridula</name>
    <name type="common">Southern green stink bug</name>
    <name type="synonym">Cimex viridulus</name>
    <dbReference type="NCBI Taxonomy" id="85310"/>
    <lineage>
        <taxon>Eukaryota</taxon>
        <taxon>Metazoa</taxon>
        <taxon>Ecdysozoa</taxon>
        <taxon>Arthropoda</taxon>
        <taxon>Hexapoda</taxon>
        <taxon>Insecta</taxon>
        <taxon>Pterygota</taxon>
        <taxon>Neoptera</taxon>
        <taxon>Paraneoptera</taxon>
        <taxon>Hemiptera</taxon>
        <taxon>Heteroptera</taxon>
        <taxon>Panheteroptera</taxon>
        <taxon>Pentatomomorpha</taxon>
        <taxon>Pentatomoidea</taxon>
        <taxon>Pentatomidae</taxon>
        <taxon>Pentatominae</taxon>
        <taxon>Nezara</taxon>
    </lineage>
</organism>
<accession>A0A9P0HHV9</accession>
<name>A0A9P0HHV9_NEZVI</name>